<comment type="similarity">
    <text evidence="1">Belongs to the LytR/CpsA/Psr (LCP) family.</text>
</comment>
<dbReference type="RefSeq" id="WP_109275037.1">
    <property type="nucleotide sequence ID" value="NZ_QFKX01000002.1"/>
</dbReference>
<dbReference type="Pfam" id="PF03816">
    <property type="entry name" value="LytR_cpsA_psr"/>
    <property type="match status" value="1"/>
</dbReference>
<feature type="domain" description="Cell envelope-related transcriptional attenuator" evidence="3">
    <location>
        <begin position="102"/>
        <end position="243"/>
    </location>
</feature>
<evidence type="ECO:0000256" key="1">
    <source>
        <dbReference type="ARBA" id="ARBA00006068"/>
    </source>
</evidence>
<sequence>MSEDLDIFSADETGAAARPPRRRRRVALIALLVVLALVIAAGVVVGRYFYSLDHAYQKHSVVSLDHGPSDDERTGKGQNILLLGSDKRSGEEAEKSGVSGQRSDTMMLVHIPEDGSEAYIVSFPRDLYVPIPGHGKDRINSALAYGGLPLAVNTVEDYTDAPIDHVALIDFDGIQGLVDTLGGVDVTVPETFEQKGVTFTEGEQHVDGKEALIFARERKAFSDGDFQRNRDQQELLKAIAGKLISKDTLSSPTKMKNSVEALSPYLTTDDGLTTRQLVNLGLSNRNLRSSDLHFLAAPHGGPTTGAGGASVVSTDEKAMDGLRDALKNDSMEEYAAENG</sequence>
<dbReference type="Proteomes" id="UP000245590">
    <property type="component" value="Unassembled WGS sequence"/>
</dbReference>
<comment type="caution">
    <text evidence="4">The sequence shown here is derived from an EMBL/GenBank/DDBJ whole genome shotgun (WGS) entry which is preliminary data.</text>
</comment>
<dbReference type="NCBIfam" id="TIGR00350">
    <property type="entry name" value="lytR_cpsA_psr"/>
    <property type="match status" value="1"/>
</dbReference>
<proteinExistence type="inferred from homology"/>
<keyword evidence="2" id="KW-0472">Membrane</keyword>
<dbReference type="InterPro" id="IPR004474">
    <property type="entry name" value="LytR_CpsA_psr"/>
</dbReference>
<protein>
    <submittedName>
        <fullName evidence="4">LytR family transcriptional regulator</fullName>
    </submittedName>
</protein>
<accession>A0A2U2RKY7</accession>
<dbReference type="InterPro" id="IPR050922">
    <property type="entry name" value="LytR/CpsA/Psr_CW_biosynth"/>
</dbReference>
<keyword evidence="2" id="KW-1133">Transmembrane helix</keyword>
<dbReference type="OrthoDB" id="9782542at2"/>
<dbReference type="PANTHER" id="PTHR33392">
    <property type="entry name" value="POLYISOPRENYL-TEICHOIC ACID--PEPTIDOGLYCAN TEICHOIC ACID TRANSFERASE TAGU"/>
    <property type="match status" value="1"/>
</dbReference>
<dbReference type="EMBL" id="QFKX01000002">
    <property type="protein sequence ID" value="PWH06444.1"/>
    <property type="molecule type" value="Genomic_DNA"/>
</dbReference>
<evidence type="ECO:0000259" key="3">
    <source>
        <dbReference type="Pfam" id="PF03816"/>
    </source>
</evidence>
<evidence type="ECO:0000256" key="2">
    <source>
        <dbReference type="SAM" id="Phobius"/>
    </source>
</evidence>
<dbReference type="Gene3D" id="3.40.630.190">
    <property type="entry name" value="LCP protein"/>
    <property type="match status" value="1"/>
</dbReference>
<keyword evidence="2" id="KW-0812">Transmembrane</keyword>
<organism evidence="4 5">
    <name type="scientific">Brachybacterium endophyticum</name>
    <dbReference type="NCBI Taxonomy" id="2182385"/>
    <lineage>
        <taxon>Bacteria</taxon>
        <taxon>Bacillati</taxon>
        <taxon>Actinomycetota</taxon>
        <taxon>Actinomycetes</taxon>
        <taxon>Micrococcales</taxon>
        <taxon>Dermabacteraceae</taxon>
        <taxon>Brachybacterium</taxon>
    </lineage>
</organism>
<name>A0A2U2RKY7_9MICO</name>
<dbReference type="PANTHER" id="PTHR33392:SF6">
    <property type="entry name" value="POLYISOPRENYL-TEICHOIC ACID--PEPTIDOGLYCAN TEICHOIC ACID TRANSFERASE TAGU"/>
    <property type="match status" value="1"/>
</dbReference>
<gene>
    <name evidence="4" type="ORF">DEO23_05600</name>
</gene>
<evidence type="ECO:0000313" key="5">
    <source>
        <dbReference type="Proteomes" id="UP000245590"/>
    </source>
</evidence>
<feature type="transmembrane region" description="Helical" evidence="2">
    <location>
        <begin position="26"/>
        <end position="50"/>
    </location>
</feature>
<keyword evidence="5" id="KW-1185">Reference proteome</keyword>
<dbReference type="AlphaFoldDB" id="A0A2U2RKY7"/>
<evidence type="ECO:0000313" key="4">
    <source>
        <dbReference type="EMBL" id="PWH06444.1"/>
    </source>
</evidence>
<reference evidence="4 5" key="1">
    <citation type="submission" date="2018-05" db="EMBL/GenBank/DDBJ databases">
        <title>Brachybacterium sp. M1HQ-2T, whole genome shotgun sequence.</title>
        <authorList>
            <person name="Tuo L."/>
        </authorList>
    </citation>
    <scope>NUCLEOTIDE SEQUENCE [LARGE SCALE GENOMIC DNA]</scope>
    <source>
        <strain evidence="4 5">M1HQ-2</strain>
    </source>
</reference>